<organism evidence="1 2">
    <name type="scientific">Halomonas saccharevitans</name>
    <dbReference type="NCBI Taxonomy" id="416872"/>
    <lineage>
        <taxon>Bacteria</taxon>
        <taxon>Pseudomonadati</taxon>
        <taxon>Pseudomonadota</taxon>
        <taxon>Gammaproteobacteria</taxon>
        <taxon>Oceanospirillales</taxon>
        <taxon>Halomonadaceae</taxon>
        <taxon>Halomonas</taxon>
    </lineage>
</organism>
<evidence type="ECO:0000313" key="1">
    <source>
        <dbReference type="EMBL" id="SFU02054.1"/>
    </source>
</evidence>
<proteinExistence type="predicted"/>
<sequence length="222" mass="24733">MHQDPLLALSRYHPVVIEGMGSHDTRDPDEVAAHVARRLRAHWAERRRNKPALIVTQGDPLEARGISAITPRVASEFKLARGLVCLDEAIADYHAPNADRDNVILELRYSQLARLLNARQPDATARLEAAVERDIERKNARRHALGKKPLKDYFRDFALLQEVTKAGCCRLCGGITVAHTSSEIHEFSVTSFYTVGLSLGWVEPEDIVAYAPGMILPEPTDP</sequence>
<dbReference type="RefSeq" id="WP_089852237.1">
    <property type="nucleotide sequence ID" value="NZ_FPAQ01000058.1"/>
</dbReference>
<dbReference type="AlphaFoldDB" id="A0A1I7CRP4"/>
<dbReference type="Proteomes" id="UP000199594">
    <property type="component" value="Unassembled WGS sequence"/>
</dbReference>
<name>A0A1I7CRP4_9GAMM</name>
<dbReference type="OrthoDB" id="5735129at2"/>
<evidence type="ECO:0000313" key="2">
    <source>
        <dbReference type="Proteomes" id="UP000199594"/>
    </source>
</evidence>
<protein>
    <recommendedName>
        <fullName evidence="3">Shikimate kinase</fullName>
    </recommendedName>
</protein>
<evidence type="ECO:0008006" key="3">
    <source>
        <dbReference type="Google" id="ProtNLM"/>
    </source>
</evidence>
<dbReference type="EMBL" id="FPAQ01000058">
    <property type="protein sequence ID" value="SFU02054.1"/>
    <property type="molecule type" value="Genomic_DNA"/>
</dbReference>
<reference evidence="1 2" key="1">
    <citation type="submission" date="2016-10" db="EMBL/GenBank/DDBJ databases">
        <authorList>
            <person name="de Groot N.N."/>
        </authorList>
    </citation>
    <scope>NUCLEOTIDE SEQUENCE [LARGE SCALE GENOMIC DNA]</scope>
    <source>
        <strain evidence="1 2">CGMCC 1.6493</strain>
    </source>
</reference>
<accession>A0A1I7CRP4</accession>
<gene>
    <name evidence="1" type="ORF">SAMN04487956_1587</name>
</gene>